<protein>
    <submittedName>
        <fullName evidence="1">Uncharacterized protein</fullName>
    </submittedName>
</protein>
<evidence type="ECO:0000313" key="1">
    <source>
        <dbReference type="EMBL" id="KAF7806047.1"/>
    </source>
</evidence>
<name>A0A834W1Q1_9FABA</name>
<sequence>MEIKSYIAKDTSPAPVVAISLD</sequence>
<dbReference type="EMBL" id="JAAIUW010000012">
    <property type="protein sequence ID" value="KAF7806047.1"/>
    <property type="molecule type" value="Genomic_DNA"/>
</dbReference>
<accession>A0A834W1Q1</accession>
<dbReference type="AlphaFoldDB" id="A0A834W1Q1"/>
<reference evidence="1" key="1">
    <citation type="submission" date="2020-09" db="EMBL/GenBank/DDBJ databases">
        <title>Genome-Enabled Discovery of Anthraquinone Biosynthesis in Senna tora.</title>
        <authorList>
            <person name="Kang S.-H."/>
            <person name="Pandey R.P."/>
            <person name="Lee C.-M."/>
            <person name="Sim J.-S."/>
            <person name="Jeong J.-T."/>
            <person name="Choi B.-S."/>
            <person name="Jung M."/>
            <person name="Ginzburg D."/>
            <person name="Zhao K."/>
            <person name="Won S.Y."/>
            <person name="Oh T.-J."/>
            <person name="Yu Y."/>
            <person name="Kim N.-H."/>
            <person name="Lee O.R."/>
            <person name="Lee T.-H."/>
            <person name="Bashyal P."/>
            <person name="Kim T.-S."/>
            <person name="Lee W.-H."/>
            <person name="Kawkins C."/>
            <person name="Kim C.-K."/>
            <person name="Kim J.S."/>
            <person name="Ahn B.O."/>
            <person name="Rhee S.Y."/>
            <person name="Sohng J.K."/>
        </authorList>
    </citation>
    <scope>NUCLEOTIDE SEQUENCE</scope>
    <source>
        <tissue evidence="1">Leaf</tissue>
    </source>
</reference>
<dbReference type="Proteomes" id="UP000634136">
    <property type="component" value="Unassembled WGS sequence"/>
</dbReference>
<keyword evidence="2" id="KW-1185">Reference proteome</keyword>
<evidence type="ECO:0000313" key="2">
    <source>
        <dbReference type="Proteomes" id="UP000634136"/>
    </source>
</evidence>
<organism evidence="1 2">
    <name type="scientific">Senna tora</name>
    <dbReference type="NCBI Taxonomy" id="362788"/>
    <lineage>
        <taxon>Eukaryota</taxon>
        <taxon>Viridiplantae</taxon>
        <taxon>Streptophyta</taxon>
        <taxon>Embryophyta</taxon>
        <taxon>Tracheophyta</taxon>
        <taxon>Spermatophyta</taxon>
        <taxon>Magnoliopsida</taxon>
        <taxon>eudicotyledons</taxon>
        <taxon>Gunneridae</taxon>
        <taxon>Pentapetalae</taxon>
        <taxon>rosids</taxon>
        <taxon>fabids</taxon>
        <taxon>Fabales</taxon>
        <taxon>Fabaceae</taxon>
        <taxon>Caesalpinioideae</taxon>
        <taxon>Cassia clade</taxon>
        <taxon>Senna</taxon>
    </lineage>
</organism>
<gene>
    <name evidence="1" type="ORF">G2W53_038208</name>
</gene>
<proteinExistence type="predicted"/>
<comment type="caution">
    <text evidence="1">The sequence shown here is derived from an EMBL/GenBank/DDBJ whole genome shotgun (WGS) entry which is preliminary data.</text>
</comment>